<evidence type="ECO:0000313" key="10">
    <source>
        <dbReference type="Proteomes" id="UP000229740"/>
    </source>
</evidence>
<dbReference type="Proteomes" id="UP000229740">
    <property type="component" value="Unassembled WGS sequence"/>
</dbReference>
<feature type="binding site" evidence="4 6">
    <location>
        <position position="113"/>
    </location>
    <ligand>
        <name>substrate</name>
    </ligand>
</feature>
<evidence type="ECO:0000256" key="7">
    <source>
        <dbReference type="RuleBase" id="RU003792"/>
    </source>
</evidence>
<evidence type="ECO:0000256" key="3">
    <source>
        <dbReference type="ARBA" id="ARBA00023235"/>
    </source>
</evidence>
<dbReference type="SUPFAM" id="SSF55120">
    <property type="entry name" value="Pseudouridine synthase"/>
    <property type="match status" value="1"/>
</dbReference>
<evidence type="ECO:0000259" key="8">
    <source>
        <dbReference type="Pfam" id="PF01416"/>
    </source>
</evidence>
<dbReference type="PIRSF" id="PIRSF001430">
    <property type="entry name" value="tRNA_psdUrid_synth"/>
    <property type="match status" value="1"/>
</dbReference>
<feature type="active site" description="Nucleophile" evidence="4 5">
    <location>
        <position position="53"/>
    </location>
</feature>
<dbReference type="FunFam" id="3.30.70.580:FF:000001">
    <property type="entry name" value="tRNA pseudouridine synthase A"/>
    <property type="match status" value="1"/>
</dbReference>
<dbReference type="CDD" id="cd02570">
    <property type="entry name" value="PseudoU_synth_EcTruA"/>
    <property type="match status" value="1"/>
</dbReference>
<comment type="subunit">
    <text evidence="4">Homodimer.</text>
</comment>
<dbReference type="GO" id="GO:0160147">
    <property type="term" value="F:tRNA pseudouridine(38-40) synthase activity"/>
    <property type="evidence" value="ECO:0007669"/>
    <property type="project" value="UniProtKB-EC"/>
</dbReference>
<comment type="caution">
    <text evidence="4">Lacks conserved residue(s) required for the propagation of feature annotation.</text>
</comment>
<dbReference type="HAMAP" id="MF_00171">
    <property type="entry name" value="TruA"/>
    <property type="match status" value="1"/>
</dbReference>
<name>A0A2G6E117_9BACT</name>
<dbReference type="Gene3D" id="3.30.70.660">
    <property type="entry name" value="Pseudouridine synthase I, catalytic domain, C-terminal subdomain"/>
    <property type="match status" value="1"/>
</dbReference>
<dbReference type="EC" id="5.4.99.12" evidence="4"/>
<evidence type="ECO:0000256" key="5">
    <source>
        <dbReference type="PIRSR" id="PIRSR001430-1"/>
    </source>
</evidence>
<comment type="similarity">
    <text evidence="1 4 7">Belongs to the tRNA pseudouridine synthase TruA family.</text>
</comment>
<dbReference type="AlphaFoldDB" id="A0A2G6E117"/>
<dbReference type="InterPro" id="IPR001406">
    <property type="entry name" value="PsdUridine_synth_TruA"/>
</dbReference>
<keyword evidence="3 4" id="KW-0413">Isomerase</keyword>
<dbReference type="PANTHER" id="PTHR11142:SF0">
    <property type="entry name" value="TRNA PSEUDOURIDINE SYNTHASE-LIKE 1"/>
    <property type="match status" value="1"/>
</dbReference>
<dbReference type="Pfam" id="PF01416">
    <property type="entry name" value="PseudoU_synth_1"/>
    <property type="match status" value="2"/>
</dbReference>
<comment type="catalytic activity">
    <reaction evidence="4 7">
        <text>uridine(38/39/40) in tRNA = pseudouridine(38/39/40) in tRNA</text>
        <dbReference type="Rhea" id="RHEA:22376"/>
        <dbReference type="Rhea" id="RHEA-COMP:10085"/>
        <dbReference type="Rhea" id="RHEA-COMP:10087"/>
        <dbReference type="ChEBI" id="CHEBI:65314"/>
        <dbReference type="ChEBI" id="CHEBI:65315"/>
        <dbReference type="EC" id="5.4.99.12"/>
    </reaction>
</comment>
<dbReference type="InterPro" id="IPR020097">
    <property type="entry name" value="PsdUridine_synth_TruA_a/b_dom"/>
</dbReference>
<evidence type="ECO:0000256" key="6">
    <source>
        <dbReference type="PIRSR" id="PIRSR001430-2"/>
    </source>
</evidence>
<dbReference type="GO" id="GO:0031119">
    <property type="term" value="P:tRNA pseudouridine synthesis"/>
    <property type="evidence" value="ECO:0007669"/>
    <property type="project" value="UniProtKB-UniRule"/>
</dbReference>
<proteinExistence type="inferred from homology"/>
<dbReference type="GO" id="GO:0003723">
    <property type="term" value="F:RNA binding"/>
    <property type="evidence" value="ECO:0007669"/>
    <property type="project" value="InterPro"/>
</dbReference>
<keyword evidence="2 4" id="KW-0819">tRNA processing</keyword>
<evidence type="ECO:0000256" key="4">
    <source>
        <dbReference type="HAMAP-Rule" id="MF_00171"/>
    </source>
</evidence>
<dbReference type="PANTHER" id="PTHR11142">
    <property type="entry name" value="PSEUDOURIDYLATE SYNTHASE"/>
    <property type="match status" value="1"/>
</dbReference>
<dbReference type="InterPro" id="IPR020095">
    <property type="entry name" value="PsdUridine_synth_TruA_C"/>
</dbReference>
<comment type="function">
    <text evidence="4">Formation of pseudouridine at positions 38, 39 and 40 in the anticodon stem and loop of transfer RNAs.</text>
</comment>
<dbReference type="Gene3D" id="3.30.70.580">
    <property type="entry name" value="Pseudouridine synthase I, catalytic domain, N-terminal subdomain"/>
    <property type="match status" value="1"/>
</dbReference>
<evidence type="ECO:0000256" key="2">
    <source>
        <dbReference type="ARBA" id="ARBA00022694"/>
    </source>
</evidence>
<comment type="caution">
    <text evidence="9">The sequence shown here is derived from an EMBL/GenBank/DDBJ whole genome shotgun (WGS) entry which is preliminary data.</text>
</comment>
<dbReference type="EMBL" id="PDPS01000043">
    <property type="protein sequence ID" value="PID55793.1"/>
    <property type="molecule type" value="Genomic_DNA"/>
</dbReference>
<sequence>MRTIKLTLQYDGTHYHGWQIQSRCETIQGTVLKALRTILNDDSVKLFGASRTDRGVHAVGQVAHFTIPERVSLTRYSFLRGLNSLTPNDIIIADVQEVHEGFHSRFDARGKTYCYQFFNADTPSMYHRRFSWHIRRPLDLSAMRCAMRPLLGCHDFSAFRAASCSAETAVRTVVSLHIHQRRDLVRLFIKADAYLHKMVRNIAGTLAEVGMDKRSPDDVRRALYAKDRTQTGVTAPPQGLFLIRVHY</sequence>
<feature type="domain" description="Pseudouridine synthase I TruA alpha/beta" evidence="8">
    <location>
        <begin position="9"/>
        <end position="107"/>
    </location>
</feature>
<reference evidence="9 10" key="1">
    <citation type="submission" date="2017-10" db="EMBL/GenBank/DDBJ databases">
        <title>Novel microbial diversity and functional potential in the marine mammal oral microbiome.</title>
        <authorList>
            <person name="Dudek N.K."/>
            <person name="Sun C.L."/>
            <person name="Burstein D."/>
            <person name="Kantor R.S."/>
            <person name="Aliaga Goltsman D.S."/>
            <person name="Bik E.M."/>
            <person name="Thomas B.C."/>
            <person name="Banfield J.F."/>
            <person name="Relman D.A."/>
        </authorList>
    </citation>
    <scope>NUCLEOTIDE SEQUENCE [LARGE SCALE GENOMIC DNA]</scope>
    <source>
        <strain evidence="9">DOLZORAL124_49_17</strain>
    </source>
</reference>
<accession>A0A2G6E117</accession>
<gene>
    <name evidence="4" type="primary">truA</name>
    <name evidence="9" type="ORF">CSB45_14365</name>
</gene>
<evidence type="ECO:0000313" key="9">
    <source>
        <dbReference type="EMBL" id="PID55793.1"/>
    </source>
</evidence>
<protein>
    <recommendedName>
        <fullName evidence="4">tRNA pseudouridine synthase A</fullName>
        <ecNumber evidence="4">5.4.99.12</ecNumber>
    </recommendedName>
    <alternativeName>
        <fullName evidence="4">tRNA pseudouridine(38-40) synthase</fullName>
    </alternativeName>
    <alternativeName>
        <fullName evidence="4">tRNA pseudouridylate synthase I</fullName>
    </alternativeName>
    <alternativeName>
        <fullName evidence="4">tRNA-uridine isomerase I</fullName>
    </alternativeName>
</protein>
<dbReference type="NCBIfam" id="TIGR00071">
    <property type="entry name" value="hisT_truA"/>
    <property type="match status" value="1"/>
</dbReference>
<organism evidence="9 10">
    <name type="scientific">candidate division KSB3 bacterium</name>
    <dbReference type="NCBI Taxonomy" id="2044937"/>
    <lineage>
        <taxon>Bacteria</taxon>
        <taxon>candidate division KSB3</taxon>
    </lineage>
</organism>
<evidence type="ECO:0000256" key="1">
    <source>
        <dbReference type="ARBA" id="ARBA00009375"/>
    </source>
</evidence>
<dbReference type="InterPro" id="IPR020103">
    <property type="entry name" value="PsdUridine_synth_cat_dom_sf"/>
</dbReference>
<dbReference type="InterPro" id="IPR020094">
    <property type="entry name" value="TruA/RsuA/RluB/E/F_N"/>
</dbReference>
<feature type="domain" description="Pseudouridine synthase I TruA alpha/beta" evidence="8">
    <location>
        <begin position="146"/>
        <end position="247"/>
    </location>
</feature>